<feature type="transmembrane region" description="Helical" evidence="5">
    <location>
        <begin position="60"/>
        <end position="81"/>
    </location>
</feature>
<comment type="caution">
    <text evidence="7">The sequence shown here is derived from an EMBL/GenBank/DDBJ whole genome shotgun (WGS) entry which is preliminary data.</text>
</comment>
<evidence type="ECO:0000313" key="8">
    <source>
        <dbReference type="Proteomes" id="UP000027327"/>
    </source>
</evidence>
<dbReference type="InterPro" id="IPR037185">
    <property type="entry name" value="EmrE-like"/>
</dbReference>
<keyword evidence="3 5" id="KW-1133">Transmembrane helix</keyword>
<evidence type="ECO:0000256" key="5">
    <source>
        <dbReference type="SAM" id="Phobius"/>
    </source>
</evidence>
<feature type="transmembrane region" description="Helical" evidence="5">
    <location>
        <begin position="7"/>
        <end position="27"/>
    </location>
</feature>
<dbReference type="GO" id="GO:0016020">
    <property type="term" value="C:membrane"/>
    <property type="evidence" value="ECO:0007669"/>
    <property type="project" value="UniProtKB-SubCell"/>
</dbReference>
<proteinExistence type="predicted"/>
<feature type="transmembrane region" description="Helical" evidence="5">
    <location>
        <begin position="139"/>
        <end position="160"/>
    </location>
</feature>
<dbReference type="EMBL" id="JMOD01000122">
    <property type="protein sequence ID" value="KCY13604.1"/>
    <property type="molecule type" value="Genomic_DNA"/>
</dbReference>
<evidence type="ECO:0000256" key="1">
    <source>
        <dbReference type="ARBA" id="ARBA00004141"/>
    </source>
</evidence>
<dbReference type="PANTHER" id="PTHR32322:SF9">
    <property type="entry name" value="AMINO-ACID METABOLITE EFFLUX PUMP-RELATED"/>
    <property type="match status" value="1"/>
</dbReference>
<protein>
    <submittedName>
        <fullName evidence="7">EamA-like transporter family protein</fullName>
    </submittedName>
</protein>
<feature type="transmembrane region" description="Helical" evidence="5">
    <location>
        <begin position="33"/>
        <end position="53"/>
    </location>
</feature>
<dbReference type="PATRIC" id="fig|1310697.3.peg.3661"/>
<feature type="transmembrane region" description="Helical" evidence="5">
    <location>
        <begin position="87"/>
        <end position="108"/>
    </location>
</feature>
<dbReference type="Proteomes" id="UP000027327">
    <property type="component" value="Unassembled WGS sequence"/>
</dbReference>
<feature type="transmembrane region" description="Helical" evidence="5">
    <location>
        <begin position="242"/>
        <end position="258"/>
    </location>
</feature>
<feature type="transmembrane region" description="Helical" evidence="5">
    <location>
        <begin position="115"/>
        <end position="133"/>
    </location>
</feature>
<keyword evidence="4 5" id="KW-0472">Membrane</keyword>
<evidence type="ECO:0000313" key="7">
    <source>
        <dbReference type="EMBL" id="KCY13604.1"/>
    </source>
</evidence>
<dbReference type="RefSeq" id="WP_032037838.1">
    <property type="nucleotide sequence ID" value="NZ_JMOD01000122.1"/>
</dbReference>
<feature type="transmembrane region" description="Helical" evidence="5">
    <location>
        <begin position="209"/>
        <end position="230"/>
    </location>
</feature>
<gene>
    <name evidence="7" type="ORF">J596_3867</name>
</gene>
<keyword evidence="2 5" id="KW-0812">Transmembrane</keyword>
<dbReference type="InterPro" id="IPR000620">
    <property type="entry name" value="EamA_dom"/>
</dbReference>
<dbReference type="InterPro" id="IPR050638">
    <property type="entry name" value="AA-Vitamin_Transporters"/>
</dbReference>
<evidence type="ECO:0000256" key="3">
    <source>
        <dbReference type="ARBA" id="ARBA00022989"/>
    </source>
</evidence>
<feature type="transmembrane region" description="Helical" evidence="5">
    <location>
        <begin position="172"/>
        <end position="189"/>
    </location>
</feature>
<dbReference type="PANTHER" id="PTHR32322">
    <property type="entry name" value="INNER MEMBRANE TRANSPORTER"/>
    <property type="match status" value="1"/>
</dbReference>
<feature type="domain" description="EamA" evidence="6">
    <location>
        <begin position="142"/>
        <end position="279"/>
    </location>
</feature>
<comment type="subcellular location">
    <subcellularLocation>
        <location evidence="1">Membrane</location>
        <topology evidence="1">Multi-pass membrane protein</topology>
    </subcellularLocation>
</comment>
<accession>A0A062HXG3</accession>
<dbReference type="AlphaFoldDB" id="A0A062HXG3"/>
<evidence type="ECO:0000256" key="4">
    <source>
        <dbReference type="ARBA" id="ARBA00023136"/>
    </source>
</evidence>
<feature type="domain" description="EamA" evidence="6">
    <location>
        <begin position="7"/>
        <end position="131"/>
    </location>
</feature>
<name>A0A062HXG3_ACIBA</name>
<dbReference type="SUPFAM" id="SSF103481">
    <property type="entry name" value="Multidrug resistance efflux transporter EmrE"/>
    <property type="match status" value="2"/>
</dbReference>
<dbReference type="Gene3D" id="1.10.3730.20">
    <property type="match status" value="1"/>
</dbReference>
<reference evidence="7 8" key="1">
    <citation type="submission" date="2014-04" db="EMBL/GenBank/DDBJ databases">
        <title>Comparative genomics and transcriptomics to identify genetic mechanisms underlying the emergence of carbapenem resistant Acinetobacter baumannii (CRAb).</title>
        <authorList>
            <person name="Harris A.D."/>
            <person name="Johnson K.J."/>
            <person name="George J."/>
            <person name="Nadendla S."/>
            <person name="Daugherty S.C."/>
            <person name="Parankush S."/>
            <person name="Sadzewicz L."/>
            <person name="Tallon L."/>
            <person name="Sengamalay N."/>
            <person name="Hazen T.H."/>
            <person name="Rasko D.A."/>
        </authorList>
    </citation>
    <scope>NUCLEOTIDE SEQUENCE [LARGE SCALE GENOMIC DNA]</scope>
    <source>
        <strain evidence="7 8">21072</strain>
    </source>
</reference>
<sequence>MLLKDKLAAFAVVFIWGINFYFMKVGVSEIHPMLLGCLRYLLVLLPALFIIRIPSVGWKWLLLYGFISNFSQFAFMFSAIATGMPTGLVALVVQSQAFFTVMIAAFFLREQAFWNQWLAIAIAFMGLMLIAFGQQHSHVPLMGLALVLCSAISWACGNIVVKKMGPVHPIGLVVWGNILTPLWFLLLAVQNIGWQGVVADWHALTWKGFGAAAFLAYFATIIGYGLWIYLLTRYPVAKISPLSLWVPVISMIFAYLFLDEQLNTLQWLGSCIVMLGLMVHLLGKKIQSHITSRKLVRTT</sequence>
<evidence type="ECO:0000259" key="6">
    <source>
        <dbReference type="Pfam" id="PF00892"/>
    </source>
</evidence>
<dbReference type="Pfam" id="PF00892">
    <property type="entry name" value="EamA"/>
    <property type="match status" value="2"/>
</dbReference>
<organism evidence="7 8">
    <name type="scientific">Acinetobacter baumannii 21072</name>
    <dbReference type="NCBI Taxonomy" id="1310697"/>
    <lineage>
        <taxon>Bacteria</taxon>
        <taxon>Pseudomonadati</taxon>
        <taxon>Pseudomonadota</taxon>
        <taxon>Gammaproteobacteria</taxon>
        <taxon>Moraxellales</taxon>
        <taxon>Moraxellaceae</taxon>
        <taxon>Acinetobacter</taxon>
        <taxon>Acinetobacter calcoaceticus/baumannii complex</taxon>
    </lineage>
</organism>
<feature type="transmembrane region" description="Helical" evidence="5">
    <location>
        <begin position="264"/>
        <end position="283"/>
    </location>
</feature>
<evidence type="ECO:0000256" key="2">
    <source>
        <dbReference type="ARBA" id="ARBA00022692"/>
    </source>
</evidence>